<dbReference type="Proteomes" id="UP001302812">
    <property type="component" value="Unassembled WGS sequence"/>
</dbReference>
<feature type="compositionally biased region" description="Basic residues" evidence="1">
    <location>
        <begin position="379"/>
        <end position="393"/>
    </location>
</feature>
<feature type="compositionally biased region" description="Low complexity" evidence="1">
    <location>
        <begin position="267"/>
        <end position="286"/>
    </location>
</feature>
<dbReference type="GO" id="GO:0005634">
    <property type="term" value="C:nucleus"/>
    <property type="evidence" value="ECO:0007669"/>
    <property type="project" value="TreeGrafter"/>
</dbReference>
<evidence type="ECO:0000256" key="1">
    <source>
        <dbReference type="SAM" id="MobiDB-lite"/>
    </source>
</evidence>
<comment type="caution">
    <text evidence="2">The sequence shown here is derived from an EMBL/GenBank/DDBJ whole genome shotgun (WGS) entry which is preliminary data.</text>
</comment>
<proteinExistence type="predicted"/>
<reference evidence="2" key="2">
    <citation type="submission" date="2023-05" db="EMBL/GenBank/DDBJ databases">
        <authorList>
            <consortium name="Lawrence Berkeley National Laboratory"/>
            <person name="Steindorff A."/>
            <person name="Hensen N."/>
            <person name="Bonometti L."/>
            <person name="Westerberg I."/>
            <person name="Brannstrom I.O."/>
            <person name="Guillou S."/>
            <person name="Cros-Aarteil S."/>
            <person name="Calhoun S."/>
            <person name="Haridas S."/>
            <person name="Kuo A."/>
            <person name="Mondo S."/>
            <person name="Pangilinan J."/>
            <person name="Riley R."/>
            <person name="Labutti K."/>
            <person name="Andreopoulos B."/>
            <person name="Lipzen A."/>
            <person name="Chen C."/>
            <person name="Yanf M."/>
            <person name="Daum C."/>
            <person name="Ng V."/>
            <person name="Clum A."/>
            <person name="Ohm R."/>
            <person name="Martin F."/>
            <person name="Silar P."/>
            <person name="Natvig D."/>
            <person name="Lalanne C."/>
            <person name="Gautier V."/>
            <person name="Ament-Velasquez S.L."/>
            <person name="Kruys A."/>
            <person name="Hutchinson M.I."/>
            <person name="Powell A.J."/>
            <person name="Barry K."/>
            <person name="Miller A.N."/>
            <person name="Grigoriev I.V."/>
            <person name="Debuchy R."/>
            <person name="Gladieux P."/>
            <person name="Thoren M.H."/>
            <person name="Johannesson H."/>
        </authorList>
    </citation>
    <scope>NUCLEOTIDE SEQUENCE</scope>
    <source>
        <strain evidence="2">CBS 508.74</strain>
    </source>
</reference>
<feature type="compositionally biased region" description="Basic residues" evidence="1">
    <location>
        <begin position="218"/>
        <end position="233"/>
    </location>
</feature>
<dbReference type="AlphaFoldDB" id="A0AAN6YS26"/>
<evidence type="ECO:0008006" key="4">
    <source>
        <dbReference type="Google" id="ProtNLM"/>
    </source>
</evidence>
<keyword evidence="3" id="KW-1185">Reference proteome</keyword>
<organism evidence="2 3">
    <name type="scientific">Canariomyces notabilis</name>
    <dbReference type="NCBI Taxonomy" id="2074819"/>
    <lineage>
        <taxon>Eukaryota</taxon>
        <taxon>Fungi</taxon>
        <taxon>Dikarya</taxon>
        <taxon>Ascomycota</taxon>
        <taxon>Pezizomycotina</taxon>
        <taxon>Sordariomycetes</taxon>
        <taxon>Sordariomycetidae</taxon>
        <taxon>Sordariales</taxon>
        <taxon>Chaetomiaceae</taxon>
        <taxon>Canariomyces</taxon>
    </lineage>
</organism>
<evidence type="ECO:0000313" key="2">
    <source>
        <dbReference type="EMBL" id="KAK4112535.1"/>
    </source>
</evidence>
<feature type="region of interest" description="Disordered" evidence="1">
    <location>
        <begin position="365"/>
        <end position="450"/>
    </location>
</feature>
<dbReference type="GeneID" id="89943317"/>
<evidence type="ECO:0000313" key="3">
    <source>
        <dbReference type="Proteomes" id="UP001302812"/>
    </source>
</evidence>
<feature type="compositionally biased region" description="Acidic residues" evidence="1">
    <location>
        <begin position="154"/>
        <end position="165"/>
    </location>
</feature>
<gene>
    <name evidence="2" type="ORF">N656DRAFT_845292</name>
</gene>
<dbReference type="InterPro" id="IPR037647">
    <property type="entry name" value="HIRIP3"/>
</dbReference>
<feature type="region of interest" description="Disordered" evidence="1">
    <location>
        <begin position="69"/>
        <end position="288"/>
    </location>
</feature>
<feature type="compositionally biased region" description="Acidic residues" evidence="1">
    <location>
        <begin position="187"/>
        <end position="196"/>
    </location>
</feature>
<feature type="compositionally biased region" description="Acidic residues" evidence="1">
    <location>
        <begin position="204"/>
        <end position="213"/>
    </location>
</feature>
<dbReference type="RefSeq" id="XP_064670105.1">
    <property type="nucleotide sequence ID" value="XM_064819191.1"/>
</dbReference>
<sequence>MPRKPADDAITAELASVVRDVYNGPESDQLTVNYARQLVEKKLKLGEGFLKEGDWKAKSKQIILDSLAELEGDEAKPSSTSAPTPKVEPKPTKQGSKPEPQKGKGKNKKQPQKEPTPATESEASDVDDAVDESERPVKKRRLGKGTRKNKVISDGEDGAASDLSEDERHSHSSEPPSKPPPKRLNETESDLSDVPDETPKAIDEESELSEVIDEWPKQRKQKSKSKAPPKPKAKPPTPDDNDSSSELSSVIDDPPPPPKRKRKSKDGSASSGPAKGKSAKSSTGTADLSPDEAQIKLLQSQLAKCGVRKVWAFEFKKRGDDTPKAKIKRLKEALADVGMTGRFSEAKAREIKEMRELQADLNEVMEGEKSWGVESGRGRGAKTRLAGSKKKTLKGVGKDDGDEDKEGKDRNEGKSDGSDDEDGGKPVVRGKGLAKRRADLAFLDDESESE</sequence>
<feature type="compositionally biased region" description="Acidic residues" evidence="1">
    <location>
        <begin position="122"/>
        <end position="131"/>
    </location>
</feature>
<accession>A0AAN6YS26</accession>
<name>A0AAN6YS26_9PEZI</name>
<reference evidence="2" key="1">
    <citation type="journal article" date="2023" name="Mol. Phylogenet. Evol.">
        <title>Genome-scale phylogeny and comparative genomics of the fungal order Sordariales.</title>
        <authorList>
            <person name="Hensen N."/>
            <person name="Bonometti L."/>
            <person name="Westerberg I."/>
            <person name="Brannstrom I.O."/>
            <person name="Guillou S."/>
            <person name="Cros-Aarteil S."/>
            <person name="Calhoun S."/>
            <person name="Haridas S."/>
            <person name="Kuo A."/>
            <person name="Mondo S."/>
            <person name="Pangilinan J."/>
            <person name="Riley R."/>
            <person name="LaButti K."/>
            <person name="Andreopoulos B."/>
            <person name="Lipzen A."/>
            <person name="Chen C."/>
            <person name="Yan M."/>
            <person name="Daum C."/>
            <person name="Ng V."/>
            <person name="Clum A."/>
            <person name="Steindorff A."/>
            <person name="Ohm R.A."/>
            <person name="Martin F."/>
            <person name="Silar P."/>
            <person name="Natvig D.O."/>
            <person name="Lalanne C."/>
            <person name="Gautier V."/>
            <person name="Ament-Velasquez S.L."/>
            <person name="Kruys A."/>
            <person name="Hutchinson M.I."/>
            <person name="Powell A.J."/>
            <person name="Barry K."/>
            <person name="Miller A.N."/>
            <person name="Grigoriev I.V."/>
            <person name="Debuchy R."/>
            <person name="Gladieux P."/>
            <person name="Hiltunen Thoren M."/>
            <person name="Johannesson H."/>
        </authorList>
    </citation>
    <scope>NUCLEOTIDE SEQUENCE</scope>
    <source>
        <strain evidence="2">CBS 508.74</strain>
    </source>
</reference>
<dbReference type="EMBL" id="MU853342">
    <property type="protein sequence ID" value="KAK4112535.1"/>
    <property type="molecule type" value="Genomic_DNA"/>
</dbReference>
<feature type="compositionally biased region" description="Basic residues" evidence="1">
    <location>
        <begin position="137"/>
        <end position="150"/>
    </location>
</feature>
<dbReference type="PANTHER" id="PTHR15410">
    <property type="entry name" value="HIRA-INTERACTING PROTEIN 3"/>
    <property type="match status" value="1"/>
</dbReference>
<dbReference type="PANTHER" id="PTHR15410:SF2">
    <property type="entry name" value="HIRA-INTERACTING PROTEIN 3"/>
    <property type="match status" value="1"/>
</dbReference>
<protein>
    <recommendedName>
        <fullName evidence="4">Transcriptional regulator</fullName>
    </recommendedName>
</protein>
<feature type="compositionally biased region" description="Basic and acidic residues" evidence="1">
    <location>
        <begin position="405"/>
        <end position="417"/>
    </location>
</feature>